<dbReference type="AlphaFoldDB" id="A0A0L6Z863"/>
<dbReference type="PROSITE" id="PS51849">
    <property type="entry name" value="RSGI_N"/>
    <property type="match status" value="1"/>
</dbReference>
<dbReference type="Pfam" id="PF12791">
    <property type="entry name" value="RsgI_N"/>
    <property type="match status" value="1"/>
</dbReference>
<evidence type="ECO:0000313" key="9">
    <source>
        <dbReference type="EMBL" id="KOA18998.1"/>
    </source>
</evidence>
<dbReference type="RefSeq" id="WP_052222217.1">
    <property type="nucleotide sequence ID" value="NZ_LHUR01000031.1"/>
</dbReference>
<name>A0A0L6Z863_9CLOT</name>
<evidence type="ECO:0000256" key="5">
    <source>
        <dbReference type="ARBA" id="ARBA00023136"/>
    </source>
</evidence>
<evidence type="ECO:0000256" key="7">
    <source>
        <dbReference type="SAM" id="Phobius"/>
    </source>
</evidence>
<evidence type="ECO:0000256" key="4">
    <source>
        <dbReference type="ARBA" id="ARBA00022989"/>
    </source>
</evidence>
<dbReference type="PATRIC" id="fig|1121318.3.peg.2751"/>
<gene>
    <name evidence="9" type="primary">rsgI</name>
    <name evidence="9" type="ORF">CLHOM_27380</name>
</gene>
<feature type="compositionally biased region" description="Low complexity" evidence="6">
    <location>
        <begin position="297"/>
        <end position="313"/>
    </location>
</feature>
<feature type="transmembrane region" description="Helical" evidence="7">
    <location>
        <begin position="54"/>
        <end position="75"/>
    </location>
</feature>
<dbReference type="InterPro" id="IPR024449">
    <property type="entry name" value="Anti-sigma_RsgI_N"/>
</dbReference>
<dbReference type="STRING" id="36844.SAMN04488501_10915"/>
<accession>A0A0L6Z863</accession>
<proteinExistence type="predicted"/>
<dbReference type="Pfam" id="PF23750">
    <property type="entry name" value="RsgI_M"/>
    <property type="match status" value="1"/>
</dbReference>
<reference evidence="10" key="1">
    <citation type="submission" date="2015-08" db="EMBL/GenBank/DDBJ databases">
        <title>Genome sequence of the strict anaerobe Clostridium homopropionicum LuHBu1 (DSM 5847T).</title>
        <authorList>
            <person name="Poehlein A."/>
            <person name="Beck M."/>
            <person name="Schiel-Bengelsdorf B."/>
            <person name="Bengelsdorf F.R."/>
            <person name="Daniel R."/>
            <person name="Duerre P."/>
        </authorList>
    </citation>
    <scope>NUCLEOTIDE SEQUENCE [LARGE SCALE GENOMIC DNA]</scope>
    <source>
        <strain evidence="10">DSM 5847</strain>
    </source>
</reference>
<evidence type="ECO:0000256" key="1">
    <source>
        <dbReference type="ARBA" id="ARBA00004162"/>
    </source>
</evidence>
<keyword evidence="10" id="KW-1185">Reference proteome</keyword>
<sequence>MISKTGIVLEIKNRKACIMTPSGEFAEVKILGDSPTIGSTYTGALEQKLPLFKYIAAAACFILFITTGSTAYAYYTPVASIVVDINPSLELKVNKWNRIIKAAALNEDGQKMLDSLSIKNKTIDDGLSMILEEAEKENFINPSNKTDINVSLSIKTLDKASKNKETIGDSPENSISLPKFESKLKEKNLSGEINNKVINSDKNTDTNIPKNDIIDKEKQAPKVNTEDKNKENKIDSKENKNIPKAKDSQIDKKESKDKSSSNSKEEFKTLPVLNNGEKNSQPNPQNDSKGTEAHGANGKSNNSDNSNKTNKVK</sequence>
<keyword evidence="2" id="KW-1003">Cell membrane</keyword>
<dbReference type="GO" id="GO:0005886">
    <property type="term" value="C:plasma membrane"/>
    <property type="evidence" value="ECO:0007669"/>
    <property type="project" value="UniProtKB-SubCell"/>
</dbReference>
<dbReference type="Proteomes" id="UP000037043">
    <property type="component" value="Unassembled WGS sequence"/>
</dbReference>
<dbReference type="InterPro" id="IPR055431">
    <property type="entry name" value="RsgI_M"/>
</dbReference>
<feature type="compositionally biased region" description="Polar residues" evidence="6">
    <location>
        <begin position="196"/>
        <end position="209"/>
    </location>
</feature>
<feature type="compositionally biased region" description="Polar residues" evidence="6">
    <location>
        <begin position="276"/>
        <end position="288"/>
    </location>
</feature>
<feature type="compositionally biased region" description="Basic and acidic residues" evidence="6">
    <location>
        <begin position="212"/>
        <end position="268"/>
    </location>
</feature>
<comment type="caution">
    <text evidence="9">The sequence shown here is derived from an EMBL/GenBank/DDBJ whole genome shotgun (WGS) entry which is preliminary data.</text>
</comment>
<keyword evidence="3 7" id="KW-0812">Transmembrane</keyword>
<organism evidence="9 10">
    <name type="scientific">Clostridium homopropionicum DSM 5847</name>
    <dbReference type="NCBI Taxonomy" id="1121318"/>
    <lineage>
        <taxon>Bacteria</taxon>
        <taxon>Bacillati</taxon>
        <taxon>Bacillota</taxon>
        <taxon>Clostridia</taxon>
        <taxon>Eubacteriales</taxon>
        <taxon>Clostridiaceae</taxon>
        <taxon>Clostridium</taxon>
    </lineage>
</organism>
<evidence type="ECO:0000259" key="8">
    <source>
        <dbReference type="PROSITE" id="PS51849"/>
    </source>
</evidence>
<dbReference type="EMBL" id="LHUR01000031">
    <property type="protein sequence ID" value="KOA18998.1"/>
    <property type="molecule type" value="Genomic_DNA"/>
</dbReference>
<evidence type="ECO:0000256" key="2">
    <source>
        <dbReference type="ARBA" id="ARBA00022475"/>
    </source>
</evidence>
<feature type="region of interest" description="Disordered" evidence="6">
    <location>
        <begin position="196"/>
        <end position="313"/>
    </location>
</feature>
<keyword evidence="4 7" id="KW-1133">Transmembrane helix</keyword>
<protein>
    <submittedName>
        <fullName evidence="9">Anti-sigma-I factor RsgI</fullName>
    </submittedName>
</protein>
<keyword evidence="5 7" id="KW-0472">Membrane</keyword>
<feature type="domain" description="RsgI N-terminal anti-sigma" evidence="8">
    <location>
        <begin position="4"/>
        <end position="52"/>
    </location>
</feature>
<evidence type="ECO:0000256" key="6">
    <source>
        <dbReference type="SAM" id="MobiDB-lite"/>
    </source>
</evidence>
<evidence type="ECO:0000313" key="10">
    <source>
        <dbReference type="Proteomes" id="UP000037043"/>
    </source>
</evidence>
<evidence type="ECO:0000256" key="3">
    <source>
        <dbReference type="ARBA" id="ARBA00022692"/>
    </source>
</evidence>
<comment type="subcellular location">
    <subcellularLocation>
        <location evidence="1">Cell membrane</location>
        <topology evidence="1">Single-pass membrane protein</topology>
    </subcellularLocation>
</comment>